<comment type="caution">
    <text evidence="1">The sequence shown here is derived from an EMBL/GenBank/DDBJ whole genome shotgun (WGS) entry which is preliminary data.</text>
</comment>
<reference evidence="1" key="1">
    <citation type="submission" date="2019-08" db="EMBL/GenBank/DDBJ databases">
        <title>Genomic characterization of a novel candidate phylum (ARYD3) from a high temperature, high salinity tertiary oil reservoir in north central Oklahoma, USA.</title>
        <authorList>
            <person name="Youssef N.H."/>
            <person name="Yadav A."/>
            <person name="Elshahed M.S."/>
        </authorList>
    </citation>
    <scope>NUCLEOTIDE SEQUENCE [LARGE SCALE GENOMIC DNA]</scope>
    <source>
        <strain evidence="1">ARYD3</strain>
    </source>
</reference>
<gene>
    <name evidence="1" type="ORF">FXF47_02685</name>
</gene>
<protein>
    <submittedName>
        <fullName evidence="1">DUF523 domain-containing protein</fullName>
    </submittedName>
</protein>
<dbReference type="EMBL" id="VSIX01000029">
    <property type="protein sequence ID" value="TYB31796.1"/>
    <property type="molecule type" value="Genomic_DNA"/>
</dbReference>
<organism evidence="1 2">
    <name type="scientific">Candidatus Mcinerneyibacterium aminivorans</name>
    <dbReference type="NCBI Taxonomy" id="2703815"/>
    <lineage>
        <taxon>Bacteria</taxon>
        <taxon>Candidatus Macinerneyibacteriota</taxon>
        <taxon>Candidatus Mcinerneyibacteria</taxon>
        <taxon>Candidatus Mcinerneyibacteriales</taxon>
        <taxon>Candidatus Mcinerneyibacteriaceae</taxon>
        <taxon>Candidatus Mcinerneyibacterium</taxon>
    </lineage>
</organism>
<dbReference type="PANTHER" id="PTHR30087:SF1">
    <property type="entry name" value="HYPOTHETICAL CYTOSOLIC PROTEIN"/>
    <property type="match status" value="1"/>
</dbReference>
<dbReference type="InterPro" id="IPR007553">
    <property type="entry name" value="2-thiour_desulf"/>
</dbReference>
<evidence type="ECO:0000313" key="2">
    <source>
        <dbReference type="Proteomes" id="UP000324143"/>
    </source>
</evidence>
<keyword evidence="2" id="KW-1185">Reference proteome</keyword>
<dbReference type="PANTHER" id="PTHR30087">
    <property type="entry name" value="INNER MEMBRANE PROTEIN"/>
    <property type="match status" value="1"/>
</dbReference>
<dbReference type="Proteomes" id="UP000324143">
    <property type="component" value="Unassembled WGS sequence"/>
</dbReference>
<dbReference type="AlphaFoldDB" id="A0A5D0MFI7"/>
<sequence length="126" mass="14101">MDKILISACLIGLRTRYDGKIINKLCTDNFQKRCLIPVCPEQLGGLSTPREPADILFLDGSKRAVSRNSKIDLTENFLKGARETLKICKKLNINKAILKSKSPSCGEEGFTFDLLKKNNIRCIIKS</sequence>
<proteinExistence type="predicted"/>
<evidence type="ECO:0000313" key="1">
    <source>
        <dbReference type="EMBL" id="TYB31796.1"/>
    </source>
</evidence>
<accession>A0A5D0MFI7</accession>
<name>A0A5D0MFI7_9BACT</name>
<dbReference type="Pfam" id="PF04463">
    <property type="entry name" value="2-thiour_desulf"/>
    <property type="match status" value="1"/>
</dbReference>